<dbReference type="InterPro" id="IPR006195">
    <property type="entry name" value="aa-tRNA-synth_II"/>
</dbReference>
<evidence type="ECO:0000256" key="2">
    <source>
        <dbReference type="ARBA" id="ARBA00022598"/>
    </source>
</evidence>
<dbReference type="PRINTS" id="PR00982">
    <property type="entry name" value="TRNASYNTHLYS"/>
</dbReference>
<comment type="catalytic activity">
    <reaction evidence="5">
        <text>D-beta-lysine + L-lysyl-[protein] + ATP = N(6)-((3R)-3,6-diaminohexanoyl)-L-lysyl-[protein] + AMP + diphosphate + H(+)</text>
        <dbReference type="Rhea" id="RHEA:83435"/>
        <dbReference type="Rhea" id="RHEA-COMP:9752"/>
        <dbReference type="Rhea" id="RHEA-COMP:20131"/>
        <dbReference type="ChEBI" id="CHEBI:15378"/>
        <dbReference type="ChEBI" id="CHEBI:29969"/>
        <dbReference type="ChEBI" id="CHEBI:30616"/>
        <dbReference type="ChEBI" id="CHEBI:33019"/>
        <dbReference type="ChEBI" id="CHEBI:84138"/>
        <dbReference type="ChEBI" id="CHEBI:156053"/>
        <dbReference type="ChEBI" id="CHEBI:456215"/>
    </reaction>
    <physiologicalReaction direction="left-to-right" evidence="5">
        <dbReference type="Rhea" id="RHEA:83436"/>
    </physiologicalReaction>
</comment>
<evidence type="ECO:0000256" key="4">
    <source>
        <dbReference type="ARBA" id="ARBA00022840"/>
    </source>
</evidence>
<dbReference type="AlphaFoldDB" id="A0A1L6TGS5"/>
<dbReference type="NCBIfam" id="NF006828">
    <property type="entry name" value="PRK09350.1"/>
    <property type="match status" value="1"/>
</dbReference>
<dbReference type="PANTHER" id="PTHR42918">
    <property type="entry name" value="LYSYL-TRNA SYNTHETASE"/>
    <property type="match status" value="1"/>
</dbReference>
<evidence type="ECO:0000256" key="5">
    <source>
        <dbReference type="ARBA" id="ARBA00052794"/>
    </source>
</evidence>
<dbReference type="InterPro" id="IPR004525">
    <property type="entry name" value="EpmA"/>
</dbReference>
<dbReference type="FunFam" id="3.30.930.10:FF:000017">
    <property type="entry name" value="Elongation factor P--(R)-beta-lysine ligase"/>
    <property type="match status" value="1"/>
</dbReference>
<organism evidence="6 7">
    <name type="scientific">Piscirickettsia salmonis</name>
    <dbReference type="NCBI Taxonomy" id="1238"/>
    <lineage>
        <taxon>Bacteria</taxon>
        <taxon>Pseudomonadati</taxon>
        <taxon>Pseudomonadota</taxon>
        <taxon>Gammaproteobacteria</taxon>
        <taxon>Thiotrichales</taxon>
        <taxon>Piscirickettsiaceae</taxon>
        <taxon>Piscirickettsia</taxon>
    </lineage>
</organism>
<comment type="subunit">
    <text evidence="1">Homodimer.</text>
</comment>
<proteinExistence type="predicted"/>
<dbReference type="Pfam" id="PF00152">
    <property type="entry name" value="tRNA-synt_2"/>
    <property type="match status" value="1"/>
</dbReference>
<dbReference type="InterPro" id="IPR045864">
    <property type="entry name" value="aa-tRNA-synth_II/BPL/LPL"/>
</dbReference>
<evidence type="ECO:0000256" key="3">
    <source>
        <dbReference type="ARBA" id="ARBA00022741"/>
    </source>
</evidence>
<dbReference type="GO" id="GO:0006430">
    <property type="term" value="P:lysyl-tRNA aminoacylation"/>
    <property type="evidence" value="ECO:0007669"/>
    <property type="project" value="InterPro"/>
</dbReference>
<dbReference type="PANTHER" id="PTHR42918:SF6">
    <property type="entry name" value="ELONGATION FACTOR P--(R)-BETA-LYSINE LIGASE"/>
    <property type="match status" value="1"/>
</dbReference>
<dbReference type="RefSeq" id="WP_017378363.1">
    <property type="nucleotide sequence ID" value="NZ_CP012508.1"/>
</dbReference>
<dbReference type="Proteomes" id="UP000029558">
    <property type="component" value="Chromosome"/>
</dbReference>
<dbReference type="SUPFAM" id="SSF55681">
    <property type="entry name" value="Class II aaRS and biotin synthetases"/>
    <property type="match status" value="1"/>
</dbReference>
<dbReference type="InterPro" id="IPR018149">
    <property type="entry name" value="Lys-tRNA-synth_II_C"/>
</dbReference>
<name>A0A1L6TGS5_PISSA</name>
<dbReference type="GO" id="GO:0004824">
    <property type="term" value="F:lysine-tRNA ligase activity"/>
    <property type="evidence" value="ECO:0007669"/>
    <property type="project" value="UniProtKB-EC"/>
</dbReference>
<dbReference type="EMBL" id="CP012508">
    <property type="protein sequence ID" value="ALB21620.1"/>
    <property type="molecule type" value="Genomic_DNA"/>
</dbReference>
<evidence type="ECO:0000313" key="6">
    <source>
        <dbReference type="EMBL" id="ALB21620.1"/>
    </source>
</evidence>
<keyword evidence="4" id="KW-0067">ATP-binding</keyword>
<dbReference type="InterPro" id="IPR004364">
    <property type="entry name" value="Aa-tRNA-synt_II"/>
</dbReference>
<sequence>MTSWQPNATILKLQARAQCVAAIRRFFAKRSILEVETPLLSHATVTDVQLSSISARLSGNIMYLQTSPEFAMKRLLAAGSGSIYQLCKSFRQDEHGRYHNPEFTMLEWYRVGFSHIELMAEMDEFLQYILKQGPAQYLSYQTAFEHYLGLDPHQVGIGELKSCAESKGLQVIGLNQVDHVDKDTWLQLLLSEYIEPYLGANQPCFLFDFPASQAALAKVSEKSGVRIAERFEVYVNGVELANGFHELTDMQEQRRRFEKDIAERQSRHLACDMPIDERLLAALASGLPECAGVALGVDRLVMLATQSERLEEIVAFTVDRA</sequence>
<dbReference type="GO" id="GO:0000049">
    <property type="term" value="F:tRNA binding"/>
    <property type="evidence" value="ECO:0007669"/>
    <property type="project" value="TreeGrafter"/>
</dbReference>
<dbReference type="EC" id="6.1.1.6" evidence="6"/>
<dbReference type="Gene3D" id="3.30.930.10">
    <property type="entry name" value="Bira Bifunctional Protein, Domain 2"/>
    <property type="match status" value="1"/>
</dbReference>
<dbReference type="GO" id="GO:0005524">
    <property type="term" value="F:ATP binding"/>
    <property type="evidence" value="ECO:0007669"/>
    <property type="project" value="UniProtKB-KW"/>
</dbReference>
<dbReference type="NCBIfam" id="TIGR00462">
    <property type="entry name" value="genX"/>
    <property type="match status" value="1"/>
</dbReference>
<gene>
    <name evidence="6" type="primary">poxA</name>
    <name evidence="6" type="ORF">KU39_436</name>
</gene>
<reference evidence="6 7" key="1">
    <citation type="journal article" date="2014" name="Genome Announc.">
        <title>Comparative Genome Analysis of Two Isolates of the Fish Pathogen Piscirickettsia salmonis from Different Hosts Reveals Major Differences in Virulence-Associated Secretion Systems.</title>
        <authorList>
            <person name="Bohle H."/>
            <person name="Henriquez P."/>
            <person name="Grothusen H."/>
            <person name="Navas E."/>
            <person name="Sandoval A."/>
            <person name="Bustamante F."/>
            <person name="Bustos P."/>
            <person name="Mancilla M."/>
        </authorList>
    </citation>
    <scope>NUCLEOTIDE SEQUENCE [LARGE SCALE GENOMIC DNA]</scope>
    <source>
        <strain evidence="7">B1-32597</strain>
    </source>
</reference>
<keyword evidence="3" id="KW-0547">Nucleotide-binding</keyword>
<keyword evidence="2 6" id="KW-0436">Ligase</keyword>
<dbReference type="PROSITE" id="PS50862">
    <property type="entry name" value="AA_TRNA_LIGASE_II"/>
    <property type="match status" value="1"/>
</dbReference>
<dbReference type="GO" id="GO:0005829">
    <property type="term" value="C:cytosol"/>
    <property type="evidence" value="ECO:0007669"/>
    <property type="project" value="TreeGrafter"/>
</dbReference>
<evidence type="ECO:0000256" key="1">
    <source>
        <dbReference type="ARBA" id="ARBA00011738"/>
    </source>
</evidence>
<accession>A0A1L6TGS5</accession>
<protein>
    <submittedName>
        <fullName evidence="6">PoxB regulator PoxA</fullName>
        <ecNumber evidence="6">6.1.1.6</ecNumber>
    </submittedName>
</protein>
<evidence type="ECO:0000313" key="7">
    <source>
        <dbReference type="Proteomes" id="UP000029558"/>
    </source>
</evidence>